<dbReference type="Proteomes" id="UP000037043">
    <property type="component" value="Unassembled WGS sequence"/>
</dbReference>
<name>A0A0L6ZAZ5_9CLOT</name>
<evidence type="ECO:0000313" key="3">
    <source>
        <dbReference type="Proteomes" id="UP000037043"/>
    </source>
</evidence>
<feature type="compositionally biased region" description="Basic residues" evidence="1">
    <location>
        <begin position="1"/>
        <end position="13"/>
    </location>
</feature>
<sequence length="46" mass="5420">MDKKASSNKKSRNKSKEAYNLKHEKLMNEVSEDLTPNKDRKNIKDK</sequence>
<feature type="compositionally biased region" description="Basic and acidic residues" evidence="1">
    <location>
        <begin position="14"/>
        <end position="27"/>
    </location>
</feature>
<feature type="compositionally biased region" description="Basic and acidic residues" evidence="1">
    <location>
        <begin position="35"/>
        <end position="46"/>
    </location>
</feature>
<dbReference type="AlphaFoldDB" id="A0A0L6ZAZ5"/>
<comment type="caution">
    <text evidence="2">The sequence shown here is derived from an EMBL/GenBank/DDBJ whole genome shotgun (WGS) entry which is preliminary data.</text>
</comment>
<reference evidence="3" key="1">
    <citation type="submission" date="2015-08" db="EMBL/GenBank/DDBJ databases">
        <title>Genome sequence of the strict anaerobe Clostridium homopropionicum LuHBu1 (DSM 5847T).</title>
        <authorList>
            <person name="Poehlein A."/>
            <person name="Beck M."/>
            <person name="Schiel-Bengelsdorf B."/>
            <person name="Bengelsdorf F.R."/>
            <person name="Daniel R."/>
            <person name="Duerre P."/>
        </authorList>
    </citation>
    <scope>NUCLEOTIDE SEQUENCE [LARGE SCALE GENOMIC DNA]</scope>
    <source>
        <strain evidence="3">DSM 5847</strain>
    </source>
</reference>
<proteinExistence type="predicted"/>
<dbReference type="STRING" id="36844.SAMN04488501_111148"/>
<dbReference type="RefSeq" id="WP_161803203.1">
    <property type="nucleotide sequence ID" value="NZ_LHUR01000018.1"/>
</dbReference>
<feature type="region of interest" description="Disordered" evidence="1">
    <location>
        <begin position="1"/>
        <end position="46"/>
    </location>
</feature>
<gene>
    <name evidence="2" type="ORF">CLHOM_13270</name>
</gene>
<dbReference type="PATRIC" id="fig|1121318.3.peg.1341"/>
<organism evidence="2 3">
    <name type="scientific">Clostridium homopropionicum DSM 5847</name>
    <dbReference type="NCBI Taxonomy" id="1121318"/>
    <lineage>
        <taxon>Bacteria</taxon>
        <taxon>Bacillati</taxon>
        <taxon>Bacillota</taxon>
        <taxon>Clostridia</taxon>
        <taxon>Eubacteriales</taxon>
        <taxon>Clostridiaceae</taxon>
        <taxon>Clostridium</taxon>
    </lineage>
</organism>
<keyword evidence="3" id="KW-1185">Reference proteome</keyword>
<evidence type="ECO:0000256" key="1">
    <source>
        <dbReference type="SAM" id="MobiDB-lite"/>
    </source>
</evidence>
<dbReference type="EMBL" id="LHUR01000018">
    <property type="protein sequence ID" value="KOA20132.1"/>
    <property type="molecule type" value="Genomic_DNA"/>
</dbReference>
<accession>A0A0L6ZAZ5</accession>
<protein>
    <submittedName>
        <fullName evidence="2">Uncharacterized protein</fullName>
    </submittedName>
</protein>
<evidence type="ECO:0000313" key="2">
    <source>
        <dbReference type="EMBL" id="KOA20132.1"/>
    </source>
</evidence>